<accession>A0A451D1Y3</accession>
<dbReference type="PANTHER" id="PTHR30353">
    <property type="entry name" value="INNER MEMBRANE PROTEIN DEDA-RELATED"/>
    <property type="match status" value="1"/>
</dbReference>
<feature type="transmembrane region" description="Helical" evidence="7">
    <location>
        <begin position="177"/>
        <end position="201"/>
    </location>
</feature>
<evidence type="ECO:0000313" key="10">
    <source>
        <dbReference type="Proteomes" id="UP000294412"/>
    </source>
</evidence>
<keyword evidence="6 7" id="KW-0472">Membrane</keyword>
<name>A0A451D1Y3_9GAMM</name>
<evidence type="ECO:0000256" key="2">
    <source>
        <dbReference type="ARBA" id="ARBA00010792"/>
    </source>
</evidence>
<reference evidence="9 10" key="1">
    <citation type="submission" date="2019-02" db="EMBL/GenBank/DDBJ databases">
        <authorList>
            <person name="Manzano-Marin A."/>
            <person name="Manzano-Marin A."/>
        </authorList>
    </citation>
    <scope>NUCLEOTIDE SEQUENCE [LARGE SCALE GENOMIC DNA]</scope>
    <source>
        <strain evidence="9 10">ErCicuneomaculata</strain>
    </source>
</reference>
<dbReference type="PANTHER" id="PTHR30353:SF11">
    <property type="entry name" value="INNER MEMBRANE PROTEIN YQJA"/>
    <property type="match status" value="1"/>
</dbReference>
<organism evidence="9 10">
    <name type="scientific">Candidatus Erwinia haradaeae</name>
    <dbReference type="NCBI Taxonomy" id="1922217"/>
    <lineage>
        <taxon>Bacteria</taxon>
        <taxon>Pseudomonadati</taxon>
        <taxon>Pseudomonadota</taxon>
        <taxon>Gammaproteobacteria</taxon>
        <taxon>Enterobacterales</taxon>
        <taxon>Erwiniaceae</taxon>
        <taxon>Erwinia</taxon>
    </lineage>
</organism>
<feature type="transmembrane region" description="Helical" evidence="7">
    <location>
        <begin position="12"/>
        <end position="31"/>
    </location>
</feature>
<dbReference type="InterPro" id="IPR032818">
    <property type="entry name" value="DedA-like"/>
</dbReference>
<evidence type="ECO:0000256" key="7">
    <source>
        <dbReference type="RuleBase" id="RU367016"/>
    </source>
</evidence>
<dbReference type="Proteomes" id="UP000294412">
    <property type="component" value="Chromosome"/>
</dbReference>
<dbReference type="AlphaFoldDB" id="A0A451D1Y3"/>
<protein>
    <submittedName>
        <fullName evidence="9">Inner membrane protein YqjA, partial</fullName>
    </submittedName>
</protein>
<evidence type="ECO:0000256" key="4">
    <source>
        <dbReference type="ARBA" id="ARBA00022692"/>
    </source>
</evidence>
<comment type="similarity">
    <text evidence="2 7">Belongs to the DedA family.</text>
</comment>
<dbReference type="Pfam" id="PF09335">
    <property type="entry name" value="VTT_dom"/>
    <property type="match status" value="1"/>
</dbReference>
<feature type="non-terminal residue" evidence="9">
    <location>
        <position position="1"/>
    </location>
</feature>
<comment type="subcellular location">
    <subcellularLocation>
        <location evidence="1 7">Cell membrane</location>
        <topology evidence="1 7">Multi-pass membrane protein</topology>
    </subcellularLocation>
</comment>
<feature type="transmembrane region" description="Helical" evidence="7">
    <location>
        <begin position="144"/>
        <end position="165"/>
    </location>
</feature>
<evidence type="ECO:0000259" key="8">
    <source>
        <dbReference type="Pfam" id="PF09335"/>
    </source>
</evidence>
<gene>
    <name evidence="9" type="primary">yqjA</name>
    <name evidence="9" type="ORF">ERCICUMA2628_166</name>
</gene>
<evidence type="ECO:0000256" key="1">
    <source>
        <dbReference type="ARBA" id="ARBA00004651"/>
    </source>
</evidence>
<evidence type="ECO:0000313" key="9">
    <source>
        <dbReference type="EMBL" id="VFP79616.1"/>
    </source>
</evidence>
<dbReference type="GO" id="GO:0005886">
    <property type="term" value="C:plasma membrane"/>
    <property type="evidence" value="ECO:0007669"/>
    <property type="project" value="UniProtKB-SubCell"/>
</dbReference>
<evidence type="ECO:0000256" key="3">
    <source>
        <dbReference type="ARBA" id="ARBA00022475"/>
    </source>
</evidence>
<dbReference type="InterPro" id="IPR032816">
    <property type="entry name" value="VTT_dom"/>
</dbReference>
<dbReference type="RefSeq" id="WP_269472386.1">
    <property type="nucleotide sequence ID" value="NZ_LR217703.1"/>
</dbReference>
<keyword evidence="3 7" id="KW-1003">Cell membrane</keyword>
<feature type="transmembrane region" description="Helical" evidence="7">
    <location>
        <begin position="110"/>
        <end position="132"/>
    </location>
</feature>
<proteinExistence type="inferred from homology"/>
<evidence type="ECO:0000256" key="5">
    <source>
        <dbReference type="ARBA" id="ARBA00022989"/>
    </source>
</evidence>
<feature type="domain" description="VTT" evidence="8">
    <location>
        <begin position="37"/>
        <end position="161"/>
    </location>
</feature>
<feature type="transmembrane region" description="Helical" evidence="7">
    <location>
        <begin position="43"/>
        <end position="76"/>
    </location>
</feature>
<keyword evidence="4 7" id="KW-0812">Transmembrane</keyword>
<sequence length="209" mass="24130">WQHDYTILTDPSLVWSLYFTLFMILFLENGLIPASFLPGDSLLILVGVLVAKGIMNGIIILLLLTLASALGCWLSYIQGKWLGNTMIVKKWLSYLPQHYHQKANHLFCKYGFSALIISRFIAFVRTLLPIIAGLSSLNDIKFQFFNWTSAFIWVLVLILAGFLIGNTKIFYYYEAQFMFILIFLPLILMLFSLTSIIYFLLRYNISEKK</sequence>
<dbReference type="EMBL" id="LR217703">
    <property type="protein sequence ID" value="VFP79616.1"/>
    <property type="molecule type" value="Genomic_DNA"/>
</dbReference>
<keyword evidence="5 7" id="KW-1133">Transmembrane helix</keyword>
<evidence type="ECO:0000256" key="6">
    <source>
        <dbReference type="ARBA" id="ARBA00023136"/>
    </source>
</evidence>